<dbReference type="STRING" id="142842.SAMN02745118_01462"/>
<dbReference type="InterPro" id="IPR012337">
    <property type="entry name" value="RNaseH-like_sf"/>
</dbReference>
<keyword evidence="10 13" id="KW-0239">DNA-directed DNA polymerase</keyword>
<evidence type="ECO:0000256" key="13">
    <source>
        <dbReference type="HAMAP-Rule" id="MF_00356"/>
    </source>
</evidence>
<evidence type="ECO:0000256" key="9">
    <source>
        <dbReference type="ARBA" id="ARBA00022839"/>
    </source>
</evidence>
<dbReference type="HAMAP" id="MF_00356">
    <property type="entry name" value="DNApol_PolC"/>
    <property type="match status" value="1"/>
</dbReference>
<dbReference type="Pfam" id="PF07733">
    <property type="entry name" value="DNA_pol3_alpha"/>
    <property type="match status" value="2"/>
</dbReference>
<dbReference type="Gene3D" id="2.40.50.140">
    <property type="entry name" value="Nucleic acid-binding proteins"/>
    <property type="match status" value="1"/>
</dbReference>
<feature type="domain" description="Exonuclease" evidence="14">
    <location>
        <begin position="431"/>
        <end position="597"/>
    </location>
</feature>
<dbReference type="GO" id="GO:0005737">
    <property type="term" value="C:cytoplasm"/>
    <property type="evidence" value="ECO:0007669"/>
    <property type="project" value="UniProtKB-SubCell"/>
</dbReference>
<evidence type="ECO:0000256" key="6">
    <source>
        <dbReference type="ARBA" id="ARBA00022705"/>
    </source>
</evidence>
<dbReference type="Pfam" id="PF01336">
    <property type="entry name" value="tRNA_anti-codon"/>
    <property type="match status" value="1"/>
</dbReference>
<dbReference type="NCBIfam" id="NF001688">
    <property type="entry name" value="PRK00448.1"/>
    <property type="match status" value="1"/>
</dbReference>
<dbReference type="PANTHER" id="PTHR32294">
    <property type="entry name" value="DNA POLYMERASE III SUBUNIT ALPHA"/>
    <property type="match status" value="1"/>
</dbReference>
<dbReference type="Proteomes" id="UP000190625">
    <property type="component" value="Unassembled WGS sequence"/>
</dbReference>
<dbReference type="Gene3D" id="6.10.140.1510">
    <property type="match status" value="1"/>
</dbReference>
<evidence type="ECO:0000256" key="3">
    <source>
        <dbReference type="ARBA" id="ARBA00022490"/>
    </source>
</evidence>
<keyword evidence="17" id="KW-1185">Reference proteome</keyword>
<dbReference type="Gene3D" id="3.20.20.140">
    <property type="entry name" value="Metal-dependent hydrolases"/>
    <property type="match status" value="2"/>
</dbReference>
<dbReference type="Gene3D" id="1.10.150.700">
    <property type="entry name" value="PolC, middle finger domain"/>
    <property type="match status" value="1"/>
</dbReference>
<evidence type="ECO:0000256" key="8">
    <source>
        <dbReference type="ARBA" id="ARBA00022801"/>
    </source>
</evidence>
<dbReference type="InterPro" id="IPR004805">
    <property type="entry name" value="DnaE2/DnaE/PolC"/>
</dbReference>
<comment type="catalytic activity">
    <reaction evidence="12 13">
        <text>DNA(n) + a 2'-deoxyribonucleoside 5'-triphosphate = DNA(n+1) + diphosphate</text>
        <dbReference type="Rhea" id="RHEA:22508"/>
        <dbReference type="Rhea" id="RHEA-COMP:17339"/>
        <dbReference type="Rhea" id="RHEA-COMP:17340"/>
        <dbReference type="ChEBI" id="CHEBI:33019"/>
        <dbReference type="ChEBI" id="CHEBI:61560"/>
        <dbReference type="ChEBI" id="CHEBI:173112"/>
        <dbReference type="EC" id="2.7.7.7"/>
    </reaction>
</comment>
<dbReference type="GO" id="GO:0006261">
    <property type="term" value="P:DNA-templated DNA replication"/>
    <property type="evidence" value="ECO:0007669"/>
    <property type="project" value="UniProtKB-UniRule"/>
</dbReference>
<keyword evidence="7 13" id="KW-0540">Nuclease</keyword>
<dbReference type="NCBIfam" id="TIGR01405">
    <property type="entry name" value="polC_Gram_pos"/>
    <property type="match status" value="1"/>
</dbReference>
<dbReference type="FunFam" id="3.30.420.10:FF:000045">
    <property type="entry name" value="3'-5' exonuclease DinG"/>
    <property type="match status" value="1"/>
</dbReference>
<dbReference type="SUPFAM" id="SSF160975">
    <property type="entry name" value="AF1531-like"/>
    <property type="match status" value="1"/>
</dbReference>
<dbReference type="NCBIfam" id="TIGR00573">
    <property type="entry name" value="dnaq"/>
    <property type="match status" value="1"/>
</dbReference>
<dbReference type="SMART" id="SM00481">
    <property type="entry name" value="POLIIIAc"/>
    <property type="match status" value="1"/>
</dbReference>
<dbReference type="EC" id="2.7.7.7" evidence="13"/>
<protein>
    <recommendedName>
        <fullName evidence="13">DNA polymerase III PolC-type</fullName>
        <shortName evidence="13">PolIII</shortName>
        <ecNumber evidence="13">2.7.7.7</ecNumber>
    </recommendedName>
</protein>
<dbReference type="CDD" id="cd06127">
    <property type="entry name" value="DEDDh"/>
    <property type="match status" value="1"/>
</dbReference>
<reference evidence="17" key="1">
    <citation type="submission" date="2017-02" db="EMBL/GenBank/DDBJ databases">
        <authorList>
            <person name="Varghese N."/>
            <person name="Submissions S."/>
        </authorList>
    </citation>
    <scope>NUCLEOTIDE SEQUENCE [LARGE SCALE GENOMIC DNA]</scope>
    <source>
        <strain evidence="17">ATCC BAA-73</strain>
    </source>
</reference>
<accession>A0A1T4MDK4</accession>
<dbReference type="InterPro" id="IPR006308">
    <property type="entry name" value="Pol_III_a_PolC-type_gram_pos"/>
</dbReference>
<dbReference type="InterPro" id="IPR024754">
    <property type="entry name" value="DNA_PolC-like_N_II"/>
</dbReference>
<keyword evidence="4 13" id="KW-0808">Transferase</keyword>
<dbReference type="PANTHER" id="PTHR32294:SF5">
    <property type="entry name" value="DNA POLYMERASE III POLC-TYPE"/>
    <property type="match status" value="1"/>
</dbReference>
<evidence type="ECO:0000256" key="1">
    <source>
        <dbReference type="ARBA" id="ARBA00003452"/>
    </source>
</evidence>
<dbReference type="Gene3D" id="3.30.1900.20">
    <property type="match status" value="2"/>
</dbReference>
<dbReference type="GO" id="GO:0003887">
    <property type="term" value="F:DNA-directed DNA polymerase activity"/>
    <property type="evidence" value="ECO:0007669"/>
    <property type="project" value="UniProtKB-UniRule"/>
</dbReference>
<dbReference type="OrthoDB" id="9804290at2"/>
<dbReference type="InterPro" id="IPR040982">
    <property type="entry name" value="DNA_pol3_finger"/>
</dbReference>
<comment type="subcellular location">
    <subcellularLocation>
        <location evidence="2 13">Cytoplasm</location>
    </subcellularLocation>
</comment>
<dbReference type="InterPro" id="IPR006054">
    <property type="entry name" value="DnaQ"/>
</dbReference>
<evidence type="ECO:0000256" key="12">
    <source>
        <dbReference type="ARBA" id="ARBA00049244"/>
    </source>
</evidence>
<dbReference type="RefSeq" id="WP_143555675.1">
    <property type="nucleotide sequence ID" value="NZ_FUWM01000010.1"/>
</dbReference>
<dbReference type="InterPro" id="IPR011708">
    <property type="entry name" value="DNA_pol3_alpha_NTPase_dom"/>
</dbReference>
<dbReference type="Gene3D" id="3.30.420.10">
    <property type="entry name" value="Ribonuclease H-like superfamily/Ribonuclease H"/>
    <property type="match status" value="1"/>
</dbReference>
<evidence type="ECO:0000313" key="16">
    <source>
        <dbReference type="EMBL" id="SJZ65109.1"/>
    </source>
</evidence>
<name>A0A1T4MDK4_9FIRM</name>
<dbReference type="EMBL" id="FUWM01000010">
    <property type="protein sequence ID" value="SJZ65109.1"/>
    <property type="molecule type" value="Genomic_DNA"/>
</dbReference>
<dbReference type="InterPro" id="IPR003141">
    <property type="entry name" value="Pol/His_phosphatase_N"/>
</dbReference>
<keyword evidence="5 13" id="KW-0548">Nucleotidyltransferase</keyword>
<feature type="domain" description="Polymerase/histidinol phosphatase N-terminal" evidence="15">
    <location>
        <begin position="346"/>
        <end position="413"/>
    </location>
</feature>
<keyword evidence="8 13" id="KW-0378">Hydrolase</keyword>
<dbReference type="CDD" id="cd04484">
    <property type="entry name" value="polC_OBF"/>
    <property type="match status" value="1"/>
</dbReference>
<dbReference type="Gene3D" id="1.10.150.870">
    <property type="match status" value="1"/>
</dbReference>
<keyword evidence="3 13" id="KW-0963">Cytoplasm</keyword>
<evidence type="ECO:0000256" key="11">
    <source>
        <dbReference type="ARBA" id="ARBA00025611"/>
    </source>
</evidence>
<sequence>MIRVYIKPAMKNKIQQELMAELAEIVDNIMPELVQFKNIVLDLEAKRLEVYGQAERSLKSKDLENIITRVIEQRVESLTDVECRFNYCQIQQSSDRSESNFERSLTDRLKESWSKITTKVREKFPATNGWLLNSKWKLVNDQKLVIELKNELGIEKLREKSCDRVITKLIDKELDQRVEVEFKLGDYSEEVEELDKKRQEENDDYIKNLMASIDTQTNQNGKSGNNKPGIIKGKKIKSEATKIEEVQSEERSITFCGEVIDLQIRNLKSGRNLVIFALTDGTDSITAKVFEDKDGDVANNLFEGDSLKIRGRVQIDKYTQELTIMPRDISRFIPEVKTDDADEKRIELHLHTQMSAMDSIVNVNEVIKRADDWGHPAIAITDHGVAQAFPEAYNASKDRDIKVIYGLEAYLIDDGEPIIFNPTDKEILEETFVIFDLETTGFNPHNNQIIEIGAVKVKEGQIIDSYQTFINPEEKIPSEIIQLTGINNNMVKDAPKLEEIMDDFLEFIGDNTIVAHNLPFDLGFIEDKLRKLNESKLTNSALDTLNLARAILPDMKSYKLNKLAKRFNKNLENHHRAIDDAKVTAEIFLELIELVQEEEILNLTEVNELTSEIDHKRIYPYHTTILVKNQQGLKNLYKLISKAHIETFYRKPRILKSDLLEKREGLIIGSACEAGQLYKAILNGKPDNELEDLANFYDYLEIQPTGNNKFLLKKGEVESVEALQEINRKIYQLGKKLGKPVVAAGDVHFLDPDDDIYRQILMEGQGFNDAAEQAPLYFRATNEMLEEFSYFDEDIAKELVIDNPKKIADMTEEIEIIPDELFTPTIEGADEEVRTMAYEKAKSWYGDPLPEFVEKRLERELNSIIGNGYAVIYLTSQKLVKKSLDDGYLVGSRGSVGSSFAATMTDITEVNPLPPHYRCRKCKYSEFITDGSGGVGVDLVDKDCPECGEELLKDGFDIPFEVFLGFKGDKVPDIDLNFSGEYQPEVHKYTETLFGKDYVYRAGTISTIADRTAYGFVKGHADDNDLVLRRAETNRLSSGCIGVKRTTGQHPGGQIVVPQDKEIFDFTPIQKPANDMDTDTLTTHFDFHSIHDNLLKLDILGHDDPTSIRMLQDITGIDPQNIPLDDPETMNIFSTIEPLGVTEDDVGVELGTLGIPEFGTSFVRGMLRETRPTTFAELIRISGLSHGTDVWLNNAQDLIQAGTAELAEVISVRDDIMNYLLQKGVEPSQAFWIMEHVRKGKGLTNEEEAAMRENDVPEWYIKSCKTIKYMFPKAHAAAYVMMAFRIAYFKVHHPEAFYNTYFTIKADDFDSQIVLQGRDFVEEKIQEIKVKGNDATAKDKNTLTVLEIVIEAMVRGIEFTEVDIYKSKADEFQITDDGLLPPLISLQGLGKSAAQSIIEARQDGEFTSIEELSNRASVSKTVIEVMKEHGSLDGMPETNQLSLFS</sequence>
<dbReference type="CDD" id="cd07435">
    <property type="entry name" value="PHP_PolIIIA_POLC"/>
    <property type="match status" value="1"/>
</dbReference>
<evidence type="ECO:0000256" key="4">
    <source>
        <dbReference type="ARBA" id="ARBA00022679"/>
    </source>
</evidence>
<evidence type="ECO:0000256" key="5">
    <source>
        <dbReference type="ARBA" id="ARBA00022695"/>
    </source>
</evidence>
<dbReference type="Pfam" id="PF02811">
    <property type="entry name" value="PHP"/>
    <property type="match status" value="1"/>
</dbReference>
<comment type="function">
    <text evidence="11">DNA polymerase III is a complex, multichain enzyme responsible for most of the replicative synthesis in bacteria. This DNA polymerase also exhibits 3' to 5' exonuclease activity. The alpha chain is the DNA polymerase.</text>
</comment>
<dbReference type="InterPro" id="IPR036397">
    <property type="entry name" value="RNaseH_sf"/>
</dbReference>
<organism evidence="16 17">
    <name type="scientific">Selenihalanaerobacter shriftii</name>
    <dbReference type="NCBI Taxonomy" id="142842"/>
    <lineage>
        <taxon>Bacteria</taxon>
        <taxon>Bacillati</taxon>
        <taxon>Bacillota</taxon>
        <taxon>Clostridia</taxon>
        <taxon>Halanaerobiales</taxon>
        <taxon>Halobacteroidaceae</taxon>
        <taxon>Selenihalanaerobacter</taxon>
    </lineage>
</organism>
<comment type="similarity">
    <text evidence="13">Belongs to the DNA polymerase type-C family. PolC subfamily.</text>
</comment>
<evidence type="ECO:0000313" key="17">
    <source>
        <dbReference type="Proteomes" id="UP000190625"/>
    </source>
</evidence>
<proteinExistence type="inferred from homology"/>
<evidence type="ECO:0000259" key="14">
    <source>
        <dbReference type="SMART" id="SM00479"/>
    </source>
</evidence>
<dbReference type="InterPro" id="IPR044923">
    <property type="entry name" value="PolC_middle_finger_sf"/>
</dbReference>
<dbReference type="Pfam" id="PF14579">
    <property type="entry name" value="HHH_6"/>
    <property type="match status" value="1"/>
</dbReference>
<dbReference type="InterPro" id="IPR012340">
    <property type="entry name" value="NA-bd_OB-fold"/>
</dbReference>
<keyword evidence="6 13" id="KW-0235">DNA replication</keyword>
<dbReference type="InterPro" id="IPR004013">
    <property type="entry name" value="PHP_dom"/>
</dbReference>
<evidence type="ECO:0000256" key="10">
    <source>
        <dbReference type="ARBA" id="ARBA00022932"/>
    </source>
</evidence>
<evidence type="ECO:0000256" key="7">
    <source>
        <dbReference type="ARBA" id="ARBA00022722"/>
    </source>
</evidence>
<dbReference type="Pfam" id="PF11490">
    <property type="entry name" value="DNA_pol3_a_NII"/>
    <property type="match status" value="1"/>
</dbReference>
<evidence type="ECO:0000259" key="15">
    <source>
        <dbReference type="SMART" id="SM00481"/>
    </source>
</evidence>
<dbReference type="GO" id="GO:0003677">
    <property type="term" value="F:DNA binding"/>
    <property type="evidence" value="ECO:0007669"/>
    <property type="project" value="UniProtKB-UniRule"/>
</dbReference>
<evidence type="ECO:0000256" key="2">
    <source>
        <dbReference type="ARBA" id="ARBA00004496"/>
    </source>
</evidence>
<dbReference type="InterPro" id="IPR013520">
    <property type="entry name" value="Ribonucl_H"/>
</dbReference>
<dbReference type="Pfam" id="PF17657">
    <property type="entry name" value="DNA_pol3_finger"/>
    <property type="match status" value="1"/>
</dbReference>
<comment type="function">
    <text evidence="1 13">Required for replicative DNA synthesis. This DNA polymerase also exhibits 3' to 5' exonuclease activity.</text>
</comment>
<dbReference type="InterPro" id="IPR029460">
    <property type="entry name" value="DNAPol_HHH"/>
</dbReference>
<dbReference type="SUPFAM" id="SSF53098">
    <property type="entry name" value="Ribonuclease H-like"/>
    <property type="match status" value="1"/>
</dbReference>
<dbReference type="InterPro" id="IPR004365">
    <property type="entry name" value="NA-bd_OB_tRNA"/>
</dbReference>
<dbReference type="Pfam" id="PF00929">
    <property type="entry name" value="RNase_T"/>
    <property type="match status" value="1"/>
</dbReference>
<gene>
    <name evidence="13" type="primary">polC</name>
    <name evidence="16" type="ORF">SAMN02745118_01462</name>
</gene>
<keyword evidence="9 13" id="KW-0269">Exonuclease</keyword>
<dbReference type="SMART" id="SM00479">
    <property type="entry name" value="EXOIII"/>
    <property type="match status" value="1"/>
</dbReference>
<dbReference type="GO" id="GO:0008408">
    <property type="term" value="F:3'-5' exonuclease activity"/>
    <property type="evidence" value="ECO:0007669"/>
    <property type="project" value="UniProtKB-UniRule"/>
</dbReference>